<keyword evidence="3" id="KW-1185">Reference proteome</keyword>
<dbReference type="Proteomes" id="UP001595997">
    <property type="component" value="Unassembled WGS sequence"/>
</dbReference>
<evidence type="ECO:0000259" key="1">
    <source>
        <dbReference type="Pfam" id="PF09825"/>
    </source>
</evidence>
<sequence length="271" mass="28797">MDPRYPRERNVDRRRLLAAAAPAAAALLAACSDSAPAPRRPGRRRRGRPRALVYRGPAVCPGCAESAAALLRGAPRPCAVTYCGPRERVPLSADSLADAEVYVQAGGPDDVDGAWTEVRGSARAVREWVRAGGRYLGFCMGGYLAGSDPGFGLLPGDTDAYTTTPGASVRTSRDTVIAVRWRGRERHMYFQDGPYFDLRKGADATVLATYGNGTVAALVAPFGEGRVGVSGPHPEADRSWYDEAGLSNPDGVRLDLGHDLVEVTTAASGRR</sequence>
<gene>
    <name evidence="2" type="ORF">ACFPA8_06795</name>
</gene>
<dbReference type="Pfam" id="PF09825">
    <property type="entry name" value="BPL_N"/>
    <property type="match status" value="1"/>
</dbReference>
<dbReference type="InterPro" id="IPR015834">
    <property type="entry name" value="UCP016642"/>
</dbReference>
<dbReference type="PIRSF" id="PIRSF016642">
    <property type="entry name" value="UCP016642"/>
    <property type="match status" value="1"/>
</dbReference>
<dbReference type="InterPro" id="IPR019197">
    <property type="entry name" value="Biotin-prot_ligase_N"/>
</dbReference>
<proteinExistence type="predicted"/>
<dbReference type="PROSITE" id="PS51318">
    <property type="entry name" value="TAT"/>
    <property type="match status" value="1"/>
</dbReference>
<evidence type="ECO:0000313" key="3">
    <source>
        <dbReference type="Proteomes" id="UP001595997"/>
    </source>
</evidence>
<dbReference type="InterPro" id="IPR029062">
    <property type="entry name" value="Class_I_gatase-like"/>
</dbReference>
<dbReference type="PROSITE" id="PS51257">
    <property type="entry name" value="PROKAR_LIPOPROTEIN"/>
    <property type="match status" value="1"/>
</dbReference>
<dbReference type="Gene3D" id="3.40.50.880">
    <property type="match status" value="1"/>
</dbReference>
<organism evidence="2 3">
    <name type="scientific">Streptomyces ovatisporus</name>
    <dbReference type="NCBI Taxonomy" id="1128682"/>
    <lineage>
        <taxon>Bacteria</taxon>
        <taxon>Bacillati</taxon>
        <taxon>Actinomycetota</taxon>
        <taxon>Actinomycetes</taxon>
        <taxon>Kitasatosporales</taxon>
        <taxon>Streptomycetaceae</taxon>
        <taxon>Streptomyces</taxon>
    </lineage>
</organism>
<name>A0ABV9A8G2_9ACTN</name>
<feature type="domain" description="Biotin-protein ligase N-terminal" evidence="1">
    <location>
        <begin position="121"/>
        <end position="148"/>
    </location>
</feature>
<dbReference type="RefSeq" id="WP_386443770.1">
    <property type="nucleotide sequence ID" value="NZ_JBHSFH010000004.1"/>
</dbReference>
<accession>A0ABV9A8G2</accession>
<evidence type="ECO:0000313" key="2">
    <source>
        <dbReference type="EMBL" id="MFC4493841.1"/>
    </source>
</evidence>
<reference evidence="3" key="1">
    <citation type="journal article" date="2019" name="Int. J. Syst. Evol. Microbiol.">
        <title>The Global Catalogue of Microorganisms (GCM) 10K type strain sequencing project: providing services to taxonomists for standard genome sequencing and annotation.</title>
        <authorList>
            <consortium name="The Broad Institute Genomics Platform"/>
            <consortium name="The Broad Institute Genome Sequencing Center for Infectious Disease"/>
            <person name="Wu L."/>
            <person name="Ma J."/>
        </authorList>
    </citation>
    <scope>NUCLEOTIDE SEQUENCE [LARGE SCALE GENOMIC DNA]</scope>
    <source>
        <strain evidence="3">CGMCC 4.7357</strain>
    </source>
</reference>
<protein>
    <submittedName>
        <fullName evidence="2">BPL-N domain-containing protein</fullName>
    </submittedName>
</protein>
<dbReference type="EMBL" id="JBHSFH010000004">
    <property type="protein sequence ID" value="MFC4493841.1"/>
    <property type="molecule type" value="Genomic_DNA"/>
</dbReference>
<dbReference type="SUPFAM" id="SSF52317">
    <property type="entry name" value="Class I glutamine amidotransferase-like"/>
    <property type="match status" value="1"/>
</dbReference>
<comment type="caution">
    <text evidence="2">The sequence shown here is derived from an EMBL/GenBank/DDBJ whole genome shotgun (WGS) entry which is preliminary data.</text>
</comment>
<dbReference type="InterPro" id="IPR006311">
    <property type="entry name" value="TAT_signal"/>
</dbReference>